<proteinExistence type="predicted"/>
<evidence type="ECO:0000313" key="1">
    <source>
        <dbReference type="EMBL" id="PYD40835.1"/>
    </source>
</evidence>
<dbReference type="EMBL" id="PESE01000001">
    <property type="protein sequence ID" value="PYD40835.1"/>
    <property type="molecule type" value="Genomic_DNA"/>
</dbReference>
<evidence type="ECO:0000313" key="2">
    <source>
        <dbReference type="Proteomes" id="UP000248196"/>
    </source>
</evidence>
<reference evidence="1 2" key="1">
    <citation type="submission" date="2017-11" db="EMBL/GenBank/DDBJ databases">
        <title>Genome sequence of the oocydin A producing rhizobacterium Serratia plymuthica 4Rx5.</title>
        <authorList>
            <person name="Matilla M.A."/>
            <person name="Udaondo Z."/>
            <person name="Salmond G.P.C."/>
        </authorList>
    </citation>
    <scope>NUCLEOTIDE SEQUENCE [LARGE SCALE GENOMIC DNA]</scope>
    <source>
        <strain evidence="1 2">4Rx5</strain>
    </source>
</reference>
<organism evidence="1 2">
    <name type="scientific">Serratia plymuthica</name>
    <dbReference type="NCBI Taxonomy" id="82996"/>
    <lineage>
        <taxon>Bacteria</taxon>
        <taxon>Pseudomonadati</taxon>
        <taxon>Pseudomonadota</taxon>
        <taxon>Gammaproteobacteria</taxon>
        <taxon>Enterobacterales</taxon>
        <taxon>Yersiniaceae</taxon>
        <taxon>Serratia</taxon>
    </lineage>
</organism>
<accession>A0A318P7Z2</accession>
<name>A0A318P7Z2_SERPL</name>
<protein>
    <submittedName>
        <fullName evidence="1">Uncharacterized protein</fullName>
    </submittedName>
</protein>
<sequence>MFYFRINRIIILDNHANEFIFFGDDFTQVKLISFITSGSDIPILDAWYAEKKEEIKKQLLTQAVK</sequence>
<gene>
    <name evidence="1" type="ORF">CT690_06035</name>
</gene>
<dbReference type="Proteomes" id="UP000248196">
    <property type="component" value="Unassembled WGS sequence"/>
</dbReference>
<dbReference type="AlphaFoldDB" id="A0A318P7Z2"/>
<dbReference type="OrthoDB" id="1330858at2"/>
<comment type="caution">
    <text evidence="1">The sequence shown here is derived from an EMBL/GenBank/DDBJ whole genome shotgun (WGS) entry which is preliminary data.</text>
</comment>
<dbReference type="RefSeq" id="WP_041417045.1">
    <property type="nucleotide sequence ID" value="NZ_CP185735.1"/>
</dbReference>